<dbReference type="Proteomes" id="UP000549394">
    <property type="component" value="Unassembled WGS sequence"/>
</dbReference>
<dbReference type="CDD" id="cd16449">
    <property type="entry name" value="RING-HC"/>
    <property type="match status" value="1"/>
</dbReference>
<dbReference type="EMBL" id="CAJFCJ010000020">
    <property type="protein sequence ID" value="CAD5124293.1"/>
    <property type="molecule type" value="Genomic_DNA"/>
</dbReference>
<protein>
    <submittedName>
        <fullName evidence="2">DgyrCDS12584</fullName>
    </submittedName>
</protein>
<proteinExistence type="predicted"/>
<evidence type="ECO:0000313" key="3">
    <source>
        <dbReference type="Proteomes" id="UP000549394"/>
    </source>
</evidence>
<keyword evidence="3" id="KW-1185">Reference proteome</keyword>
<dbReference type="SUPFAM" id="SSF57850">
    <property type="entry name" value="RING/U-box"/>
    <property type="match status" value="1"/>
</dbReference>
<evidence type="ECO:0000256" key="1">
    <source>
        <dbReference type="SAM" id="Coils"/>
    </source>
</evidence>
<evidence type="ECO:0000313" key="2">
    <source>
        <dbReference type="EMBL" id="CAD5124293.1"/>
    </source>
</evidence>
<dbReference type="AlphaFoldDB" id="A0A7I8W6X3"/>
<accession>A0A7I8W6X3</accession>
<name>A0A7I8W6X3_9ANNE</name>
<dbReference type="Gene3D" id="3.30.40.10">
    <property type="entry name" value="Zinc/RING finger domain, C3HC4 (zinc finger)"/>
    <property type="match status" value="1"/>
</dbReference>
<gene>
    <name evidence="2" type="ORF">DGYR_LOCUS11859</name>
</gene>
<comment type="caution">
    <text evidence="2">The sequence shown here is derived from an EMBL/GenBank/DDBJ whole genome shotgun (WGS) entry which is preliminary data.</text>
</comment>
<dbReference type="InterPro" id="IPR013083">
    <property type="entry name" value="Znf_RING/FYVE/PHD"/>
</dbReference>
<feature type="coiled-coil region" evidence="1">
    <location>
        <begin position="161"/>
        <end position="188"/>
    </location>
</feature>
<organism evidence="2 3">
    <name type="scientific">Dimorphilus gyrociliatus</name>
    <dbReference type="NCBI Taxonomy" id="2664684"/>
    <lineage>
        <taxon>Eukaryota</taxon>
        <taxon>Metazoa</taxon>
        <taxon>Spiralia</taxon>
        <taxon>Lophotrochozoa</taxon>
        <taxon>Annelida</taxon>
        <taxon>Polychaeta</taxon>
        <taxon>Polychaeta incertae sedis</taxon>
        <taxon>Dinophilidae</taxon>
        <taxon>Dimorphilus</taxon>
    </lineage>
</organism>
<reference evidence="2 3" key="1">
    <citation type="submission" date="2020-08" db="EMBL/GenBank/DDBJ databases">
        <authorList>
            <person name="Hejnol A."/>
        </authorList>
    </citation>
    <scope>NUCLEOTIDE SEQUENCE [LARGE SCALE GENOMIC DNA]</scope>
</reference>
<sequence length="292" mass="34153">MNNKEGLVCMGCNERFVRLHIMDCSHIFCDRCKDNVLMDRCCICLKRAVHSRVATRLMKNDRMVINFSAADKKPENKKIRPILNEIKIRSEKKLDKLFSPNVIMKDRRYRKELKIKPCTLIKDIKSLKEQSKMKYSQKEVALENEEMEMDNTAETSWENLLIEKNRQIKSLRDELIYLKSENKQYRELMARAFSKLSAEGAEVVKEKLKLKLDLKLKRSELSTSSLKSIDDKHGFFGLTKRDFNDASSGDKLEKAFSASEEMDYKPKKAKEMRKTLNFQTIGVENEDMINVC</sequence>
<keyword evidence="1" id="KW-0175">Coiled coil</keyword>